<evidence type="ECO:0000313" key="4">
    <source>
        <dbReference type="EMBL" id="MDJ1114887.1"/>
    </source>
</evidence>
<evidence type="ECO:0000259" key="3">
    <source>
        <dbReference type="Pfam" id="PF10708"/>
    </source>
</evidence>
<keyword evidence="5" id="KW-1185">Reference proteome</keyword>
<feature type="compositionally biased region" description="Low complexity" evidence="1">
    <location>
        <begin position="58"/>
        <end position="99"/>
    </location>
</feature>
<evidence type="ECO:0000256" key="1">
    <source>
        <dbReference type="SAM" id="MobiDB-lite"/>
    </source>
</evidence>
<organism evidence="4 5">
    <name type="scientific">Microbacterium dauci</name>
    <dbReference type="NCBI Taxonomy" id="3048008"/>
    <lineage>
        <taxon>Bacteria</taxon>
        <taxon>Bacillati</taxon>
        <taxon>Actinomycetota</taxon>
        <taxon>Actinomycetes</taxon>
        <taxon>Micrococcales</taxon>
        <taxon>Microbacteriaceae</taxon>
        <taxon>Microbacterium</taxon>
    </lineage>
</organism>
<dbReference type="InterPro" id="IPR018929">
    <property type="entry name" value="DUF2510"/>
</dbReference>
<evidence type="ECO:0000313" key="5">
    <source>
        <dbReference type="Proteomes" id="UP001321481"/>
    </source>
</evidence>
<protein>
    <submittedName>
        <fullName evidence="4">DUF2510 domain-containing protein</fullName>
    </submittedName>
</protein>
<feature type="transmembrane region" description="Helical" evidence="2">
    <location>
        <begin position="292"/>
        <end position="311"/>
    </location>
</feature>
<evidence type="ECO:0000256" key="2">
    <source>
        <dbReference type="SAM" id="Phobius"/>
    </source>
</evidence>
<accession>A0ABT6ZGV6</accession>
<keyword evidence="2" id="KW-1133">Transmembrane helix</keyword>
<feature type="region of interest" description="Disordered" evidence="1">
    <location>
        <begin position="1"/>
        <end position="101"/>
    </location>
</feature>
<feature type="domain" description="DUF2510" evidence="3">
    <location>
        <begin position="7"/>
        <end position="33"/>
    </location>
</feature>
<dbReference type="RefSeq" id="WP_283716546.1">
    <property type="nucleotide sequence ID" value="NZ_JASJND010000006.1"/>
</dbReference>
<name>A0ABT6ZGV6_9MICO</name>
<proteinExistence type="predicted"/>
<reference evidence="4 5" key="1">
    <citation type="submission" date="2023-05" db="EMBL/GenBank/DDBJ databases">
        <title>Microbacterium dauci sp.nov., Isolated from Carrot Rhizosphere Soil.</title>
        <authorList>
            <person name="Xiao Z."/>
            <person name="Zheng J."/>
        </authorList>
    </citation>
    <scope>NUCLEOTIDE SEQUENCE [LARGE SCALE GENOMIC DNA]</scope>
    <source>
        <strain evidence="4 5">LX3-4</strain>
    </source>
</reference>
<feature type="region of interest" description="Disordered" evidence="1">
    <location>
        <begin position="127"/>
        <end position="167"/>
    </location>
</feature>
<dbReference type="Proteomes" id="UP001321481">
    <property type="component" value="Unassembled WGS sequence"/>
</dbReference>
<feature type="transmembrane region" description="Helical" evidence="2">
    <location>
        <begin position="174"/>
        <end position="207"/>
    </location>
</feature>
<feature type="transmembrane region" description="Helical" evidence="2">
    <location>
        <begin position="219"/>
        <end position="243"/>
    </location>
</feature>
<dbReference type="EMBL" id="JASJND010000006">
    <property type="protein sequence ID" value="MDJ1114887.1"/>
    <property type="molecule type" value="Genomic_DNA"/>
</dbReference>
<comment type="caution">
    <text evidence="4">The sequence shown here is derived from an EMBL/GenBank/DDBJ whole genome shotgun (WGS) entry which is preliminary data.</text>
</comment>
<feature type="transmembrane region" description="Helical" evidence="2">
    <location>
        <begin position="258"/>
        <end position="280"/>
    </location>
</feature>
<sequence length="325" mass="33949">MSRGAPAGWYPDPGEPGQKRWWDGSGWSDEVVAPFETIPEVPADEAETDAAPLPPAEAEPVAPERAPATPAAVRPQPAAAAEPAPTAAAQPAPTAVAQPAPMPEPVVATPAGGPAVFESRTVAPPAAGVRAQRGHHAAHGRRPVHRPAPAQPAVDDPPAPATETPARAPRPGTVWVWLAIAASVFPFVSPFVVDTVTGARLIGYFVLPPGYDPGATGWVLAGLVLLSFVNGLALAASVLFAWLDARALQRRGVERPFGWGWAVLVFVATLAVYVTGRTVVVRRRTGRGAAPFWVWLCAMVVGLTAFTLWLASFVDTLWALVATTA</sequence>
<keyword evidence="2" id="KW-0812">Transmembrane</keyword>
<feature type="compositionally biased region" description="Basic residues" evidence="1">
    <location>
        <begin position="132"/>
        <end position="145"/>
    </location>
</feature>
<dbReference type="Pfam" id="PF10708">
    <property type="entry name" value="DUF2510"/>
    <property type="match status" value="1"/>
</dbReference>
<keyword evidence="2" id="KW-0472">Membrane</keyword>
<gene>
    <name evidence="4" type="ORF">QNI14_10540</name>
</gene>